<keyword evidence="5 11" id="KW-0808">Transferase</keyword>
<evidence type="ECO:0000256" key="6">
    <source>
        <dbReference type="ARBA" id="ARBA00022695"/>
    </source>
</evidence>
<dbReference type="CDD" id="cd02165">
    <property type="entry name" value="NMNAT"/>
    <property type="match status" value="1"/>
</dbReference>
<dbReference type="Pfam" id="PF01467">
    <property type="entry name" value="CTP_transf_like"/>
    <property type="match status" value="1"/>
</dbReference>
<comment type="caution">
    <text evidence="13">The sequence shown here is derived from an EMBL/GenBank/DDBJ whole genome shotgun (WGS) entry which is preliminary data.</text>
</comment>
<keyword evidence="4 11" id="KW-0662">Pyridine nucleotide biosynthesis</keyword>
<comment type="function">
    <text evidence="1 11">Catalyzes the reversible adenylation of nicotinate mononucleotide (NaMN) to nicotinic acid adenine dinucleotide (NaAD).</text>
</comment>
<comment type="similarity">
    <text evidence="3 11">Belongs to the NadD family.</text>
</comment>
<dbReference type="AlphaFoldDB" id="A0A2W5K4F1"/>
<name>A0A2W5K4F1_ANCNO</name>
<dbReference type="InterPro" id="IPR014729">
    <property type="entry name" value="Rossmann-like_a/b/a_fold"/>
</dbReference>
<keyword evidence="8 11" id="KW-0067">ATP-binding</keyword>
<organism evidence="13 14">
    <name type="scientific">Ancylobacter novellus</name>
    <name type="common">Thiobacillus novellus</name>
    <dbReference type="NCBI Taxonomy" id="921"/>
    <lineage>
        <taxon>Bacteria</taxon>
        <taxon>Pseudomonadati</taxon>
        <taxon>Pseudomonadota</taxon>
        <taxon>Alphaproteobacteria</taxon>
        <taxon>Hyphomicrobiales</taxon>
        <taxon>Xanthobacteraceae</taxon>
        <taxon>Ancylobacter</taxon>
    </lineage>
</organism>
<evidence type="ECO:0000256" key="9">
    <source>
        <dbReference type="ARBA" id="ARBA00023027"/>
    </source>
</evidence>
<keyword evidence="7 11" id="KW-0547">Nucleotide-binding</keyword>
<comment type="catalytic activity">
    <reaction evidence="10 11">
        <text>nicotinate beta-D-ribonucleotide + ATP + H(+) = deamido-NAD(+) + diphosphate</text>
        <dbReference type="Rhea" id="RHEA:22860"/>
        <dbReference type="ChEBI" id="CHEBI:15378"/>
        <dbReference type="ChEBI" id="CHEBI:30616"/>
        <dbReference type="ChEBI" id="CHEBI:33019"/>
        <dbReference type="ChEBI" id="CHEBI:57502"/>
        <dbReference type="ChEBI" id="CHEBI:58437"/>
        <dbReference type="EC" id="2.7.7.18"/>
    </reaction>
</comment>
<keyword evidence="9 11" id="KW-0520">NAD</keyword>
<dbReference type="NCBIfam" id="NF000845">
    <property type="entry name" value="PRK00071.2-4"/>
    <property type="match status" value="1"/>
</dbReference>
<evidence type="ECO:0000256" key="4">
    <source>
        <dbReference type="ARBA" id="ARBA00022642"/>
    </source>
</evidence>
<accession>A0A2W5K4F1</accession>
<evidence type="ECO:0000256" key="2">
    <source>
        <dbReference type="ARBA" id="ARBA00005019"/>
    </source>
</evidence>
<evidence type="ECO:0000256" key="5">
    <source>
        <dbReference type="ARBA" id="ARBA00022679"/>
    </source>
</evidence>
<feature type="domain" description="Cytidyltransferase-like" evidence="12">
    <location>
        <begin position="5"/>
        <end position="183"/>
    </location>
</feature>
<evidence type="ECO:0000256" key="3">
    <source>
        <dbReference type="ARBA" id="ARBA00009014"/>
    </source>
</evidence>
<dbReference type="EC" id="2.7.7.18" evidence="11"/>
<dbReference type="Gene3D" id="3.40.50.620">
    <property type="entry name" value="HUPs"/>
    <property type="match status" value="1"/>
</dbReference>
<dbReference type="InterPro" id="IPR004821">
    <property type="entry name" value="Cyt_trans-like"/>
</dbReference>
<evidence type="ECO:0000256" key="11">
    <source>
        <dbReference type="HAMAP-Rule" id="MF_00244"/>
    </source>
</evidence>
<keyword evidence="6 11" id="KW-0548">Nucleotidyltransferase</keyword>
<evidence type="ECO:0000256" key="8">
    <source>
        <dbReference type="ARBA" id="ARBA00022840"/>
    </source>
</evidence>
<gene>
    <name evidence="11" type="primary">nadD</name>
    <name evidence="13" type="ORF">DI565_16910</name>
</gene>
<reference evidence="13 14" key="1">
    <citation type="submission" date="2017-08" db="EMBL/GenBank/DDBJ databases">
        <title>Infants hospitalized years apart are colonized by the same room-sourced microbial strains.</title>
        <authorList>
            <person name="Brooks B."/>
            <person name="Olm M.R."/>
            <person name="Firek B.A."/>
            <person name="Baker R."/>
            <person name="Thomas B.C."/>
            <person name="Morowitz M.J."/>
            <person name="Banfield J.F."/>
        </authorList>
    </citation>
    <scope>NUCLEOTIDE SEQUENCE [LARGE SCALE GENOMIC DNA]</scope>
    <source>
        <strain evidence="13">S2_005_003_R2_43</strain>
    </source>
</reference>
<dbReference type="GO" id="GO:0004515">
    <property type="term" value="F:nicotinate-nucleotide adenylyltransferase activity"/>
    <property type="evidence" value="ECO:0007669"/>
    <property type="project" value="UniProtKB-UniRule"/>
</dbReference>
<protein>
    <recommendedName>
        <fullName evidence="11">Probable nicotinate-nucleotide adenylyltransferase</fullName>
        <ecNumber evidence="11">2.7.7.18</ecNumber>
    </recommendedName>
    <alternativeName>
        <fullName evidence="11">Deamido-NAD(+) diphosphorylase</fullName>
    </alternativeName>
    <alternativeName>
        <fullName evidence="11">Deamido-NAD(+) pyrophosphorylase</fullName>
    </alternativeName>
    <alternativeName>
        <fullName evidence="11">Nicotinate mononucleotide adenylyltransferase</fullName>
        <shortName evidence="11">NaMN adenylyltransferase</shortName>
    </alternativeName>
</protein>
<evidence type="ECO:0000256" key="1">
    <source>
        <dbReference type="ARBA" id="ARBA00002324"/>
    </source>
</evidence>
<dbReference type="PANTHER" id="PTHR39321:SF3">
    <property type="entry name" value="PHOSPHOPANTETHEINE ADENYLYLTRANSFERASE"/>
    <property type="match status" value="1"/>
</dbReference>
<dbReference type="UniPathway" id="UPA00253">
    <property type="reaction ID" value="UER00332"/>
</dbReference>
<evidence type="ECO:0000313" key="14">
    <source>
        <dbReference type="Proteomes" id="UP000249577"/>
    </source>
</evidence>
<dbReference type="GO" id="GO:0005524">
    <property type="term" value="F:ATP binding"/>
    <property type="evidence" value="ECO:0007669"/>
    <property type="project" value="UniProtKB-KW"/>
</dbReference>
<dbReference type="HAMAP" id="MF_00244">
    <property type="entry name" value="NaMN_adenylyltr"/>
    <property type="match status" value="1"/>
</dbReference>
<dbReference type="PANTHER" id="PTHR39321">
    <property type="entry name" value="NICOTINATE-NUCLEOTIDE ADENYLYLTRANSFERASE-RELATED"/>
    <property type="match status" value="1"/>
</dbReference>
<dbReference type="Proteomes" id="UP000249577">
    <property type="component" value="Unassembled WGS sequence"/>
</dbReference>
<comment type="pathway">
    <text evidence="2 11">Cofactor biosynthesis; NAD(+) biosynthesis; deamido-NAD(+) from nicotinate D-ribonucleotide: step 1/1.</text>
</comment>
<evidence type="ECO:0000256" key="10">
    <source>
        <dbReference type="ARBA" id="ARBA00048721"/>
    </source>
</evidence>
<evidence type="ECO:0000259" key="12">
    <source>
        <dbReference type="Pfam" id="PF01467"/>
    </source>
</evidence>
<dbReference type="EMBL" id="QFPN01000010">
    <property type="protein sequence ID" value="PZQ11976.1"/>
    <property type="molecule type" value="Genomic_DNA"/>
</dbReference>
<dbReference type="InterPro" id="IPR005248">
    <property type="entry name" value="NadD/NMNAT"/>
</dbReference>
<dbReference type="GO" id="GO:0009435">
    <property type="term" value="P:NAD+ biosynthetic process"/>
    <property type="evidence" value="ECO:0007669"/>
    <property type="project" value="UniProtKB-UniRule"/>
</dbReference>
<evidence type="ECO:0000256" key="7">
    <source>
        <dbReference type="ARBA" id="ARBA00022741"/>
    </source>
</evidence>
<proteinExistence type="inferred from homology"/>
<dbReference type="SUPFAM" id="SSF52374">
    <property type="entry name" value="Nucleotidylyl transferase"/>
    <property type="match status" value="1"/>
</dbReference>
<dbReference type="NCBIfam" id="TIGR00482">
    <property type="entry name" value="nicotinate (nicotinamide) nucleotide adenylyltransferase"/>
    <property type="match status" value="1"/>
</dbReference>
<evidence type="ECO:0000313" key="13">
    <source>
        <dbReference type="EMBL" id="PZQ11976.1"/>
    </source>
</evidence>
<sequence length="189" mass="20489">MAIGLYGGSFNPPHAAHRMVAETALDRLGLDRLWALVSPGNPLKDNRQLPPAAERMAATRALFDDPRIVVTDVEAGVGAARTHEVIRHLKARAPGVRFVWIMGADNLGGLHNWGRWREIADLVPIAVVDRPGATFSPLSSRAAIALRRARVDERDAAGLSHMEPPAWAFLHGRRLALSSTALRGHGASR</sequence>